<accession>A0ABR0V802</accession>
<feature type="region of interest" description="Disordered" evidence="1">
    <location>
        <begin position="1"/>
        <end position="234"/>
    </location>
</feature>
<protein>
    <submittedName>
        <fullName evidence="2">Uncharacterized protein</fullName>
    </submittedName>
</protein>
<gene>
    <name evidence="2" type="ORF">DH2020_035794</name>
</gene>
<evidence type="ECO:0000313" key="3">
    <source>
        <dbReference type="Proteomes" id="UP001318860"/>
    </source>
</evidence>
<feature type="compositionally biased region" description="Basic and acidic residues" evidence="1">
    <location>
        <begin position="40"/>
        <end position="124"/>
    </location>
</feature>
<comment type="caution">
    <text evidence="2">The sequence shown here is derived from an EMBL/GenBank/DDBJ whole genome shotgun (WGS) entry which is preliminary data.</text>
</comment>
<dbReference type="EMBL" id="JABTTQ020001577">
    <property type="protein sequence ID" value="KAK6130456.1"/>
    <property type="molecule type" value="Genomic_DNA"/>
</dbReference>
<feature type="compositionally biased region" description="Basic and acidic residues" evidence="1">
    <location>
        <begin position="143"/>
        <end position="208"/>
    </location>
</feature>
<reference evidence="2 3" key="1">
    <citation type="journal article" date="2021" name="Comput. Struct. Biotechnol. J.">
        <title>De novo genome assembly of the potent medicinal plant Rehmannia glutinosa using nanopore technology.</title>
        <authorList>
            <person name="Ma L."/>
            <person name="Dong C."/>
            <person name="Song C."/>
            <person name="Wang X."/>
            <person name="Zheng X."/>
            <person name="Niu Y."/>
            <person name="Chen S."/>
            <person name="Feng W."/>
        </authorList>
    </citation>
    <scope>NUCLEOTIDE SEQUENCE [LARGE SCALE GENOMIC DNA]</scope>
    <source>
        <strain evidence="2">DH-2019</strain>
    </source>
</reference>
<evidence type="ECO:0000313" key="2">
    <source>
        <dbReference type="EMBL" id="KAK6130456.1"/>
    </source>
</evidence>
<sequence>MGCGESKQAVATENTLTKTKSSTKNSLQNNPPLEISTNDENLKENEIIDAIKEETTTLPEKKGKENENENSEEKKENMSKKTENEKEKEIEKVEAVVVVEENKGEAKNEEFNGENERLIVKDSAPDNLSSPKKETTESVISGKSDHDSPRAKDNVSDAEGKEKEIEANSNKEKEEDIKVDEGKELAPADETKSPAADETKSFGEEKTPAAKHSPSEEGDAQIVKTQAIKSIPVP</sequence>
<organism evidence="2 3">
    <name type="scientific">Rehmannia glutinosa</name>
    <name type="common">Chinese foxglove</name>
    <dbReference type="NCBI Taxonomy" id="99300"/>
    <lineage>
        <taxon>Eukaryota</taxon>
        <taxon>Viridiplantae</taxon>
        <taxon>Streptophyta</taxon>
        <taxon>Embryophyta</taxon>
        <taxon>Tracheophyta</taxon>
        <taxon>Spermatophyta</taxon>
        <taxon>Magnoliopsida</taxon>
        <taxon>eudicotyledons</taxon>
        <taxon>Gunneridae</taxon>
        <taxon>Pentapetalae</taxon>
        <taxon>asterids</taxon>
        <taxon>lamiids</taxon>
        <taxon>Lamiales</taxon>
        <taxon>Orobanchaceae</taxon>
        <taxon>Rehmannieae</taxon>
        <taxon>Rehmannia</taxon>
    </lineage>
</organism>
<proteinExistence type="predicted"/>
<evidence type="ECO:0000256" key="1">
    <source>
        <dbReference type="SAM" id="MobiDB-lite"/>
    </source>
</evidence>
<dbReference type="Proteomes" id="UP001318860">
    <property type="component" value="Unassembled WGS sequence"/>
</dbReference>
<feature type="compositionally biased region" description="Low complexity" evidence="1">
    <location>
        <begin position="14"/>
        <end position="30"/>
    </location>
</feature>
<name>A0ABR0V802_REHGL</name>
<keyword evidence="3" id="KW-1185">Reference proteome</keyword>